<feature type="domain" description="Glutamine amidotransferase type-2" evidence="10">
    <location>
        <begin position="2"/>
        <end position="195"/>
    </location>
</feature>
<comment type="catalytic activity">
    <reaction evidence="9">
        <text>L-aspartate + L-glutamine + ATP + H2O = L-asparagine + L-glutamate + AMP + diphosphate + H(+)</text>
        <dbReference type="Rhea" id="RHEA:12228"/>
        <dbReference type="ChEBI" id="CHEBI:15377"/>
        <dbReference type="ChEBI" id="CHEBI:15378"/>
        <dbReference type="ChEBI" id="CHEBI:29985"/>
        <dbReference type="ChEBI" id="CHEBI:29991"/>
        <dbReference type="ChEBI" id="CHEBI:30616"/>
        <dbReference type="ChEBI" id="CHEBI:33019"/>
        <dbReference type="ChEBI" id="CHEBI:58048"/>
        <dbReference type="ChEBI" id="CHEBI:58359"/>
        <dbReference type="ChEBI" id="CHEBI:456215"/>
        <dbReference type="EC" id="6.3.5.4"/>
    </reaction>
</comment>
<name>A0A6C0CZR7_9ZZZZ</name>
<dbReference type="InterPro" id="IPR014729">
    <property type="entry name" value="Rossmann-like_a/b/a_fold"/>
</dbReference>
<evidence type="ECO:0000256" key="8">
    <source>
        <dbReference type="ARBA" id="ARBA00030234"/>
    </source>
</evidence>
<dbReference type="PANTHER" id="PTHR11772:SF23">
    <property type="entry name" value="ASPARAGINE SYNTHETASE [GLUTAMINE-HYDROLYZING]"/>
    <property type="match status" value="1"/>
</dbReference>
<proteinExistence type="predicted"/>
<keyword evidence="5" id="KW-0547">Nucleotide-binding</keyword>
<dbReference type="Pfam" id="PF13537">
    <property type="entry name" value="GATase_7"/>
    <property type="match status" value="1"/>
</dbReference>
<dbReference type="GO" id="GO:0004066">
    <property type="term" value="F:asparagine synthase (glutamine-hydrolyzing) activity"/>
    <property type="evidence" value="ECO:0007669"/>
    <property type="project" value="UniProtKB-EC"/>
</dbReference>
<dbReference type="EC" id="6.3.5.4" evidence="2"/>
<dbReference type="InterPro" id="IPR006426">
    <property type="entry name" value="Asn_synth_AEB"/>
</dbReference>
<dbReference type="SUPFAM" id="SSF56235">
    <property type="entry name" value="N-terminal nucleophile aminohydrolases (Ntn hydrolases)"/>
    <property type="match status" value="1"/>
</dbReference>
<dbReference type="Gene3D" id="3.60.20.10">
    <property type="entry name" value="Glutamine Phosphoribosylpyrophosphate, subunit 1, domain 1"/>
    <property type="match status" value="1"/>
</dbReference>
<dbReference type="AlphaFoldDB" id="A0A6C0CZR7"/>
<sequence length="527" mass="59868">MCGILAVLCKNKEDESTINELYKSYDEVLYKRGSDAGNFCVSDEHITGFTRLSINDTSAKGNQPFYLHNDSGENILLLCNGEIWNHKQLEKEYNIECASKSDCHCIIYLYKKLGFQKMVTLLDGDFALIIIDSGKMYIARDRIGIRPLFYGTTTNGNIAVASVALALTNLCDDVQQFVPGYAEYSEGKFTRYEYEYPVYNINTILSERSLLHDTINDTLTLAIRKRLISDRPIGCLLSGGLDSSLVASILCKLIGSQNVRTYSIGMKGSEDLKYARIVADFLNTQHTELLFTPQEGFDAIPDIIRDLESYDITTIRASVGMWLLAQYISTSTTDKVIFSGEGSDELLAGYLYFKLAPNATALDDETKRLVKNLYKYDVLRADRCISSHTLELRVPFLDRDMINLGFNIPGELKKPIDGIEKHILRRSFAEGRYLPSEVLNRSKVAFSDGVSDDSGKKWYQMIQSFVDEKITDAEFAEYKNLYPSKEAYYYKKIFDSIFPKYQPKMNYWLPKWIDTNGEPSATVLPNY</sequence>
<dbReference type="NCBIfam" id="TIGR01536">
    <property type="entry name" value="asn_synth_AEB"/>
    <property type="match status" value="1"/>
</dbReference>
<evidence type="ECO:0000256" key="6">
    <source>
        <dbReference type="ARBA" id="ARBA00022840"/>
    </source>
</evidence>
<evidence type="ECO:0000256" key="5">
    <source>
        <dbReference type="ARBA" id="ARBA00022741"/>
    </source>
</evidence>
<dbReference type="InterPro" id="IPR001962">
    <property type="entry name" value="Asn_synthase"/>
</dbReference>
<dbReference type="GO" id="GO:0006529">
    <property type="term" value="P:asparagine biosynthetic process"/>
    <property type="evidence" value="ECO:0007669"/>
    <property type="project" value="UniProtKB-KW"/>
</dbReference>
<organism evidence="11">
    <name type="scientific">viral metagenome</name>
    <dbReference type="NCBI Taxonomy" id="1070528"/>
    <lineage>
        <taxon>unclassified sequences</taxon>
        <taxon>metagenomes</taxon>
        <taxon>organismal metagenomes</taxon>
    </lineage>
</organism>
<dbReference type="InterPro" id="IPR017932">
    <property type="entry name" value="GATase_2_dom"/>
</dbReference>
<dbReference type="GO" id="GO:0005524">
    <property type="term" value="F:ATP binding"/>
    <property type="evidence" value="ECO:0007669"/>
    <property type="project" value="UniProtKB-KW"/>
</dbReference>
<dbReference type="SUPFAM" id="SSF52402">
    <property type="entry name" value="Adenine nucleotide alpha hydrolases-like"/>
    <property type="match status" value="1"/>
</dbReference>
<evidence type="ECO:0000256" key="9">
    <source>
        <dbReference type="ARBA" id="ARBA00048741"/>
    </source>
</evidence>
<protein>
    <recommendedName>
        <fullName evidence="2">asparagine synthase (glutamine-hydrolyzing)</fullName>
        <ecNumber evidence="2">6.3.5.4</ecNumber>
    </recommendedName>
    <alternativeName>
        <fullName evidence="8">Glutamine-dependent asparagine synthetase</fullName>
    </alternativeName>
</protein>
<dbReference type="InterPro" id="IPR050795">
    <property type="entry name" value="Asn_Synthetase"/>
</dbReference>
<evidence type="ECO:0000256" key="7">
    <source>
        <dbReference type="ARBA" id="ARBA00022888"/>
    </source>
</evidence>
<keyword evidence="3" id="KW-0436">Ligase</keyword>
<dbReference type="EMBL" id="MN739512">
    <property type="protein sequence ID" value="QHT09470.1"/>
    <property type="molecule type" value="Genomic_DNA"/>
</dbReference>
<evidence type="ECO:0000256" key="1">
    <source>
        <dbReference type="ARBA" id="ARBA00005187"/>
    </source>
</evidence>
<evidence type="ECO:0000313" key="11">
    <source>
        <dbReference type="EMBL" id="QHT09470.1"/>
    </source>
</evidence>
<dbReference type="PANTHER" id="PTHR11772">
    <property type="entry name" value="ASPARAGINE SYNTHETASE"/>
    <property type="match status" value="1"/>
</dbReference>
<dbReference type="Gene3D" id="3.40.50.620">
    <property type="entry name" value="HUPs"/>
    <property type="match status" value="1"/>
</dbReference>
<keyword evidence="6" id="KW-0067">ATP-binding</keyword>
<reference evidence="11" key="1">
    <citation type="journal article" date="2020" name="Nature">
        <title>Giant virus diversity and host interactions through global metagenomics.</title>
        <authorList>
            <person name="Schulz F."/>
            <person name="Roux S."/>
            <person name="Paez-Espino D."/>
            <person name="Jungbluth S."/>
            <person name="Walsh D.A."/>
            <person name="Denef V.J."/>
            <person name="McMahon K.D."/>
            <person name="Konstantinidis K.T."/>
            <person name="Eloe-Fadrosh E.A."/>
            <person name="Kyrpides N.C."/>
            <person name="Woyke T."/>
        </authorList>
    </citation>
    <scope>NUCLEOTIDE SEQUENCE</scope>
    <source>
        <strain evidence="11">GVMAG-M-3300023174-102</strain>
    </source>
</reference>
<dbReference type="PROSITE" id="PS51278">
    <property type="entry name" value="GATASE_TYPE_2"/>
    <property type="match status" value="1"/>
</dbReference>
<evidence type="ECO:0000256" key="2">
    <source>
        <dbReference type="ARBA" id="ARBA00012737"/>
    </source>
</evidence>
<keyword evidence="7" id="KW-0061">Asparagine biosynthesis</keyword>
<keyword evidence="4" id="KW-0028">Amino-acid biosynthesis</keyword>
<dbReference type="Pfam" id="PF00733">
    <property type="entry name" value="Asn_synthase"/>
    <property type="match status" value="1"/>
</dbReference>
<dbReference type="PIRSF" id="PIRSF001589">
    <property type="entry name" value="Asn_synthetase_glu-h"/>
    <property type="match status" value="1"/>
</dbReference>
<dbReference type="InterPro" id="IPR029055">
    <property type="entry name" value="Ntn_hydrolases_N"/>
</dbReference>
<evidence type="ECO:0000256" key="4">
    <source>
        <dbReference type="ARBA" id="ARBA00022605"/>
    </source>
</evidence>
<dbReference type="GO" id="GO:0005829">
    <property type="term" value="C:cytosol"/>
    <property type="evidence" value="ECO:0007669"/>
    <property type="project" value="TreeGrafter"/>
</dbReference>
<evidence type="ECO:0000259" key="10">
    <source>
        <dbReference type="PROSITE" id="PS51278"/>
    </source>
</evidence>
<evidence type="ECO:0000256" key="3">
    <source>
        <dbReference type="ARBA" id="ARBA00022598"/>
    </source>
</evidence>
<accession>A0A6C0CZR7</accession>
<dbReference type="CDD" id="cd01991">
    <property type="entry name" value="Asn_synthase_B_C"/>
    <property type="match status" value="1"/>
</dbReference>
<comment type="pathway">
    <text evidence="1">Amino-acid biosynthesis; L-asparagine biosynthesis; L-asparagine from L-aspartate (L-Gln route): step 1/1.</text>
</comment>